<feature type="domain" description="HTH tetR-type" evidence="5">
    <location>
        <begin position="13"/>
        <end position="72"/>
    </location>
</feature>
<evidence type="ECO:0000313" key="6">
    <source>
        <dbReference type="EMBL" id="MDO7881526.1"/>
    </source>
</evidence>
<dbReference type="PROSITE" id="PS50977">
    <property type="entry name" value="HTH_TETR_2"/>
    <property type="match status" value="1"/>
</dbReference>
<sequence>MTNATRARPLSVEDRRASIIAAVIPLLLEHGTGVTSRQISEAAGVAEGTVFRAFGDKDSLIDAAYDAFMSGALEAEGPLPDPALPLEEKVAGFLAAMRSRVRDVMRMTAVTGRRPSTPTPTQSTLFQWRLREVFGPHAHELALDIDDFGAYLRVVAIGTTMPGTRFDDDSLVRLVLDGARRAAPRLTPGKD</sequence>
<dbReference type="PANTHER" id="PTHR30055:SF234">
    <property type="entry name" value="HTH-TYPE TRANSCRIPTIONAL REGULATOR BETI"/>
    <property type="match status" value="1"/>
</dbReference>
<comment type="caution">
    <text evidence="6">The sequence shown here is derived from an EMBL/GenBank/DDBJ whole genome shotgun (WGS) entry which is preliminary data.</text>
</comment>
<dbReference type="InterPro" id="IPR001647">
    <property type="entry name" value="HTH_TetR"/>
</dbReference>
<evidence type="ECO:0000256" key="4">
    <source>
        <dbReference type="PROSITE-ProRule" id="PRU00335"/>
    </source>
</evidence>
<dbReference type="InterPro" id="IPR050109">
    <property type="entry name" value="HTH-type_TetR-like_transc_reg"/>
</dbReference>
<gene>
    <name evidence="6" type="ORF">Q5716_04720</name>
</gene>
<reference evidence="6 7" key="1">
    <citation type="submission" date="2023-07" db="EMBL/GenBank/DDBJ databases">
        <title>Protaetiibacter sp. nov WY-16 isolated from soil.</title>
        <authorList>
            <person name="Liu B."/>
            <person name="Wan Y."/>
        </authorList>
    </citation>
    <scope>NUCLEOTIDE SEQUENCE [LARGE SCALE GENOMIC DNA]</scope>
    <source>
        <strain evidence="6 7">WY-16</strain>
    </source>
</reference>
<keyword evidence="2 4" id="KW-0238">DNA-binding</keyword>
<dbReference type="Gene3D" id="1.10.357.10">
    <property type="entry name" value="Tetracycline Repressor, domain 2"/>
    <property type="match status" value="1"/>
</dbReference>
<keyword evidence="1" id="KW-0805">Transcription regulation</keyword>
<organism evidence="6 7">
    <name type="scientific">Antiquaquibacter soli</name>
    <dbReference type="NCBI Taxonomy" id="3064523"/>
    <lineage>
        <taxon>Bacteria</taxon>
        <taxon>Bacillati</taxon>
        <taxon>Actinomycetota</taxon>
        <taxon>Actinomycetes</taxon>
        <taxon>Micrococcales</taxon>
        <taxon>Microbacteriaceae</taxon>
        <taxon>Antiquaquibacter</taxon>
    </lineage>
</organism>
<dbReference type="Proteomes" id="UP001241072">
    <property type="component" value="Unassembled WGS sequence"/>
</dbReference>
<dbReference type="Pfam" id="PF00440">
    <property type="entry name" value="TetR_N"/>
    <property type="match status" value="1"/>
</dbReference>
<proteinExistence type="predicted"/>
<evidence type="ECO:0000256" key="3">
    <source>
        <dbReference type="ARBA" id="ARBA00023163"/>
    </source>
</evidence>
<dbReference type="InterPro" id="IPR009057">
    <property type="entry name" value="Homeodomain-like_sf"/>
</dbReference>
<dbReference type="EMBL" id="JAUQUB010000001">
    <property type="protein sequence ID" value="MDO7881526.1"/>
    <property type="molecule type" value="Genomic_DNA"/>
</dbReference>
<keyword evidence="3" id="KW-0804">Transcription</keyword>
<dbReference type="PRINTS" id="PR00455">
    <property type="entry name" value="HTHTETR"/>
</dbReference>
<keyword evidence="7" id="KW-1185">Reference proteome</keyword>
<evidence type="ECO:0000313" key="7">
    <source>
        <dbReference type="Proteomes" id="UP001241072"/>
    </source>
</evidence>
<feature type="DNA-binding region" description="H-T-H motif" evidence="4">
    <location>
        <begin position="35"/>
        <end position="54"/>
    </location>
</feature>
<evidence type="ECO:0000256" key="1">
    <source>
        <dbReference type="ARBA" id="ARBA00023015"/>
    </source>
</evidence>
<dbReference type="PANTHER" id="PTHR30055">
    <property type="entry name" value="HTH-TYPE TRANSCRIPTIONAL REGULATOR RUTR"/>
    <property type="match status" value="1"/>
</dbReference>
<dbReference type="RefSeq" id="WP_305001935.1">
    <property type="nucleotide sequence ID" value="NZ_JAUQUB010000001.1"/>
</dbReference>
<accession>A0ABT9BKI0</accession>
<protein>
    <submittedName>
        <fullName evidence="6">TetR/AcrR family transcriptional regulator</fullName>
    </submittedName>
</protein>
<name>A0ABT9BKI0_9MICO</name>
<evidence type="ECO:0000256" key="2">
    <source>
        <dbReference type="ARBA" id="ARBA00023125"/>
    </source>
</evidence>
<evidence type="ECO:0000259" key="5">
    <source>
        <dbReference type="PROSITE" id="PS50977"/>
    </source>
</evidence>
<dbReference type="SUPFAM" id="SSF46689">
    <property type="entry name" value="Homeodomain-like"/>
    <property type="match status" value="1"/>
</dbReference>